<dbReference type="PIRSF" id="PIRSF006806">
    <property type="entry name" value="FTHF_cligase"/>
    <property type="match status" value="1"/>
</dbReference>
<dbReference type="CTD" id="10588"/>
<dbReference type="GO" id="GO:0005739">
    <property type="term" value="C:mitochondrion"/>
    <property type="evidence" value="ECO:0007669"/>
    <property type="project" value="TreeGrafter"/>
</dbReference>
<dbReference type="PANTHER" id="PTHR23407">
    <property type="entry name" value="ATPASE INHIBITOR/5-FORMYLTETRAHYDROFOLATE CYCLO-LIGASE"/>
    <property type="match status" value="1"/>
</dbReference>
<dbReference type="RefSeq" id="XP_028986148.2">
    <property type="nucleotide sequence ID" value="XM_029130315.2"/>
</dbReference>
<dbReference type="OrthoDB" id="2015992at2759"/>
<evidence type="ECO:0000256" key="8">
    <source>
        <dbReference type="SAM" id="Coils"/>
    </source>
</evidence>
<keyword evidence="8" id="KW-0175">Coiled coil</keyword>
<sequence length="224" mass="25578">MLSRVGGLELDICCSGTMAALRTAKQELRKEIKRRIAALSEEEKRQQSVVVSQKLFQHPKYLSCTRIAVFLNMSDEVHTEEIIKDIFKQGKTCFVPKYKISSRHMVMLQVRSLHDIETLPLTSWNIRQPEDDDNSREEAFFGGGLDLILVPGLGFDPLGRRLGRGKGFYDSYLQRCMKQLNSKPYTIALAYKEQLCQEIPVNSNDVLVDEILYEDDAQTVTSDK</sequence>
<dbReference type="FunFam" id="3.40.50.10420:FF:000007">
    <property type="entry name" value="5-formyltetrahydrofolate cyclo-ligase"/>
    <property type="match status" value="1"/>
</dbReference>
<evidence type="ECO:0000313" key="10">
    <source>
        <dbReference type="RefSeq" id="XP_028986148.2"/>
    </source>
</evidence>
<feature type="binding site" evidence="6">
    <location>
        <position position="71"/>
    </location>
    <ligand>
        <name>substrate</name>
    </ligand>
</feature>
<evidence type="ECO:0000256" key="6">
    <source>
        <dbReference type="PIRSR" id="PIRSR006806-1"/>
    </source>
</evidence>
<dbReference type="SUPFAM" id="SSF100950">
    <property type="entry name" value="NagB/RpiA/CoA transferase-like"/>
    <property type="match status" value="1"/>
</dbReference>
<gene>
    <name evidence="10" type="primary">mthfs</name>
</gene>
<keyword evidence="9" id="KW-1185">Reference proteome</keyword>
<dbReference type="Gene3D" id="3.40.50.10420">
    <property type="entry name" value="NagB/RpiA/CoA transferase-like"/>
    <property type="match status" value="1"/>
</dbReference>
<dbReference type="GO" id="GO:0046872">
    <property type="term" value="F:metal ion binding"/>
    <property type="evidence" value="ECO:0007669"/>
    <property type="project" value="UniProtKB-KW"/>
</dbReference>
<evidence type="ECO:0000256" key="4">
    <source>
        <dbReference type="ARBA" id="ARBA00036539"/>
    </source>
</evidence>
<name>A0A6P7KUI7_BETSP</name>
<accession>A0A6P7KUI7</accession>
<dbReference type="InParanoid" id="A0A6P7KUI7"/>
<keyword evidence="7" id="KW-0460">Magnesium</keyword>
<dbReference type="InterPro" id="IPR037171">
    <property type="entry name" value="NagB/RpiA_transferase-like"/>
</dbReference>
<proteinExistence type="inferred from homology"/>
<evidence type="ECO:0000256" key="1">
    <source>
        <dbReference type="ARBA" id="ARBA00010638"/>
    </source>
</evidence>
<dbReference type="GO" id="GO:0035999">
    <property type="term" value="P:tetrahydrofolate interconversion"/>
    <property type="evidence" value="ECO:0007669"/>
    <property type="project" value="TreeGrafter"/>
</dbReference>
<dbReference type="GO" id="GO:0005524">
    <property type="term" value="F:ATP binding"/>
    <property type="evidence" value="ECO:0007669"/>
    <property type="project" value="UniProtKB-KW"/>
</dbReference>
<dbReference type="Pfam" id="PF01812">
    <property type="entry name" value="5-FTHF_cyc-lig"/>
    <property type="match status" value="1"/>
</dbReference>
<feature type="binding site" evidence="6">
    <location>
        <begin position="25"/>
        <end position="29"/>
    </location>
    <ligand>
        <name>ATP</name>
        <dbReference type="ChEBI" id="CHEBI:30616"/>
    </ligand>
</feature>
<evidence type="ECO:0000256" key="3">
    <source>
        <dbReference type="ARBA" id="ARBA00022840"/>
    </source>
</evidence>
<organism evidence="9 10">
    <name type="scientific">Betta splendens</name>
    <name type="common">Siamese fighting fish</name>
    <dbReference type="NCBI Taxonomy" id="158456"/>
    <lineage>
        <taxon>Eukaryota</taxon>
        <taxon>Metazoa</taxon>
        <taxon>Chordata</taxon>
        <taxon>Craniata</taxon>
        <taxon>Vertebrata</taxon>
        <taxon>Euteleostomi</taxon>
        <taxon>Actinopterygii</taxon>
        <taxon>Neopterygii</taxon>
        <taxon>Teleostei</taxon>
        <taxon>Neoteleostei</taxon>
        <taxon>Acanthomorphata</taxon>
        <taxon>Anabantaria</taxon>
        <taxon>Anabantiformes</taxon>
        <taxon>Anabantoidei</taxon>
        <taxon>Osphronemidae</taxon>
        <taxon>Betta</taxon>
    </lineage>
</organism>
<dbReference type="GO" id="GO:0009396">
    <property type="term" value="P:folic acid-containing compound biosynthetic process"/>
    <property type="evidence" value="ECO:0007669"/>
    <property type="project" value="TreeGrafter"/>
</dbReference>
<feature type="binding site" evidence="6">
    <location>
        <position position="76"/>
    </location>
    <ligand>
        <name>substrate</name>
    </ligand>
</feature>
<feature type="coiled-coil region" evidence="8">
    <location>
        <begin position="22"/>
        <end position="49"/>
    </location>
</feature>
<dbReference type="AlphaFoldDB" id="A0A6P7KUI7"/>
<evidence type="ECO:0000313" key="9">
    <source>
        <dbReference type="Proteomes" id="UP000515150"/>
    </source>
</evidence>
<feature type="binding site" evidence="6">
    <location>
        <begin position="161"/>
        <end position="169"/>
    </location>
    <ligand>
        <name>ATP</name>
        <dbReference type="ChEBI" id="CHEBI:30616"/>
    </ligand>
</feature>
<keyword evidence="7" id="KW-0479">Metal-binding</keyword>
<dbReference type="InterPro" id="IPR024185">
    <property type="entry name" value="FTHF_cligase-like_sf"/>
</dbReference>
<dbReference type="NCBIfam" id="TIGR02727">
    <property type="entry name" value="MTHFS_bact"/>
    <property type="match status" value="1"/>
</dbReference>
<evidence type="ECO:0000256" key="5">
    <source>
        <dbReference type="ARBA" id="ARBA00038966"/>
    </source>
</evidence>
<keyword evidence="3 6" id="KW-0067">ATP-binding</keyword>
<dbReference type="GeneID" id="114843613"/>
<dbReference type="Proteomes" id="UP000515150">
    <property type="component" value="Chromosome 16"/>
</dbReference>
<dbReference type="FunCoup" id="A0A6P7KUI7">
    <property type="interactions" value="1049"/>
</dbReference>
<keyword evidence="2 6" id="KW-0547">Nucleotide-binding</keyword>
<dbReference type="InterPro" id="IPR002698">
    <property type="entry name" value="FTHF_cligase"/>
</dbReference>
<comment type="catalytic activity">
    <reaction evidence="4 7">
        <text>(6S)-5-formyl-5,6,7,8-tetrahydrofolate + ATP = (6R)-5,10-methenyltetrahydrofolate + ADP + phosphate</text>
        <dbReference type="Rhea" id="RHEA:10488"/>
        <dbReference type="ChEBI" id="CHEBI:30616"/>
        <dbReference type="ChEBI" id="CHEBI:43474"/>
        <dbReference type="ChEBI" id="CHEBI:57455"/>
        <dbReference type="ChEBI" id="CHEBI:57457"/>
        <dbReference type="ChEBI" id="CHEBI:456216"/>
        <dbReference type="EC" id="6.3.3.2"/>
    </reaction>
</comment>
<evidence type="ECO:0000256" key="7">
    <source>
        <dbReference type="RuleBase" id="RU361279"/>
    </source>
</evidence>
<evidence type="ECO:0000256" key="2">
    <source>
        <dbReference type="ARBA" id="ARBA00022741"/>
    </source>
</evidence>
<comment type="cofactor">
    <cofactor evidence="7">
        <name>Mg(2+)</name>
        <dbReference type="ChEBI" id="CHEBI:18420"/>
    </cofactor>
</comment>
<reference evidence="10" key="1">
    <citation type="submission" date="2025-08" db="UniProtKB">
        <authorList>
            <consortium name="RefSeq"/>
        </authorList>
    </citation>
    <scope>IDENTIFICATION</scope>
</reference>
<protein>
    <recommendedName>
        <fullName evidence="5 7">5-formyltetrahydrofolate cyclo-ligase</fullName>
        <ecNumber evidence="5 7">6.3.3.2</ecNumber>
    </recommendedName>
</protein>
<dbReference type="EC" id="6.3.3.2" evidence="5 7"/>
<dbReference type="PANTHER" id="PTHR23407:SF1">
    <property type="entry name" value="5-FORMYLTETRAHYDROFOLATE CYCLO-LIGASE"/>
    <property type="match status" value="1"/>
</dbReference>
<dbReference type="GO" id="GO:0030272">
    <property type="term" value="F:5-formyltetrahydrofolate cyclo-ligase activity"/>
    <property type="evidence" value="ECO:0007669"/>
    <property type="project" value="UniProtKB-EC"/>
</dbReference>
<comment type="similarity">
    <text evidence="1 7">Belongs to the 5-formyltetrahydrofolate cyclo-ligase family.</text>
</comment>
<dbReference type="KEGG" id="bspl:114843613"/>